<dbReference type="RefSeq" id="WP_265983429.1">
    <property type="nucleotide sequence ID" value="NZ_JAPHAV010000001.1"/>
</dbReference>
<feature type="transmembrane region" description="Helical" evidence="1">
    <location>
        <begin position="83"/>
        <end position="105"/>
    </location>
</feature>
<reference evidence="2 3" key="1">
    <citation type="submission" date="2022-11" db="EMBL/GenBank/DDBJ databases">
        <title>Brucella sp. YY2X, whole genome shotgun sequencing project.</title>
        <authorList>
            <person name="Yang Y."/>
        </authorList>
    </citation>
    <scope>NUCLEOTIDE SEQUENCE [LARGE SCALE GENOMIC DNA]</scope>
    <source>
        <strain evidence="2 3">YY2X</strain>
    </source>
</reference>
<evidence type="ECO:0000313" key="3">
    <source>
        <dbReference type="Proteomes" id="UP001301216"/>
    </source>
</evidence>
<evidence type="ECO:0000256" key="1">
    <source>
        <dbReference type="SAM" id="Phobius"/>
    </source>
</evidence>
<feature type="transmembrane region" description="Helical" evidence="1">
    <location>
        <begin position="37"/>
        <end position="62"/>
    </location>
</feature>
<keyword evidence="1" id="KW-1133">Transmembrane helix</keyword>
<name>A0ABT3QKQ4_9HYPH</name>
<dbReference type="EMBL" id="JAPHAV010000001">
    <property type="protein sequence ID" value="MCX2696183.1"/>
    <property type="molecule type" value="Genomic_DNA"/>
</dbReference>
<proteinExistence type="predicted"/>
<keyword evidence="1" id="KW-0812">Transmembrane</keyword>
<evidence type="ECO:0000313" key="2">
    <source>
        <dbReference type="EMBL" id="MCX2696183.1"/>
    </source>
</evidence>
<protein>
    <submittedName>
        <fullName evidence="2">Uncharacterized protein</fullName>
    </submittedName>
</protein>
<feature type="transmembrane region" description="Helical" evidence="1">
    <location>
        <begin position="117"/>
        <end position="141"/>
    </location>
</feature>
<dbReference type="Proteomes" id="UP001301216">
    <property type="component" value="Unassembled WGS sequence"/>
</dbReference>
<gene>
    <name evidence="2" type="ORF">OPR82_05250</name>
</gene>
<sequence>MSGKNIEAFWPYIFAIGFTIFWWKYLGTTFPTNASALIGATGTVSAVIVGFLVTAKAIVVGLTGTPVFKKLASSGYKGFFYRYILEAELGGLTLLIVSLVGFFVLDDNGFANLFYRIIWIFTAVISICLFIRVVYILFLFLKKA</sequence>
<accession>A0ABT3QKQ4</accession>
<keyword evidence="3" id="KW-1185">Reference proteome</keyword>
<feature type="transmembrane region" description="Helical" evidence="1">
    <location>
        <begin position="9"/>
        <end position="25"/>
    </location>
</feature>
<comment type="caution">
    <text evidence="2">The sequence shown here is derived from an EMBL/GenBank/DDBJ whole genome shotgun (WGS) entry which is preliminary data.</text>
</comment>
<keyword evidence="1" id="KW-0472">Membrane</keyword>
<organism evidence="2 3">
    <name type="scientific">Ochrobactrum chromiisoli</name>
    <dbReference type="NCBI Taxonomy" id="2993941"/>
    <lineage>
        <taxon>Bacteria</taxon>
        <taxon>Pseudomonadati</taxon>
        <taxon>Pseudomonadota</taxon>
        <taxon>Alphaproteobacteria</taxon>
        <taxon>Hyphomicrobiales</taxon>
        <taxon>Brucellaceae</taxon>
        <taxon>Brucella/Ochrobactrum group</taxon>
        <taxon>Ochrobactrum</taxon>
    </lineage>
</organism>